<sequence length="194" mass="20860">MQSFWNMVVFALVMSISPGPVNLVALAAGHRCGWYPAQRHVAGATLGFVLLLVLTGIGLQSVLLRWPALLLVVQWSGGLYFFWLAWQLVRDDGALAVDETPVRPSLTAAATMQWLNPKAWLAAVAGTGAYVAPAVPASLWLFAAVYAVVCYASIACWAGMGARLRQVLTRPQRVRWLNRGLALLLAGCAVGMLA</sequence>
<keyword evidence="5 6" id="KW-0472">Membrane</keyword>
<feature type="transmembrane region" description="Helical" evidence="6">
    <location>
        <begin position="176"/>
        <end position="193"/>
    </location>
</feature>
<name>A0ABD4STP7_9NEIS</name>
<accession>A0ABD4STP7</accession>
<evidence type="ECO:0000256" key="3">
    <source>
        <dbReference type="ARBA" id="ARBA00022692"/>
    </source>
</evidence>
<evidence type="ECO:0000256" key="6">
    <source>
        <dbReference type="SAM" id="Phobius"/>
    </source>
</evidence>
<feature type="transmembrane region" description="Helical" evidence="6">
    <location>
        <begin position="66"/>
        <end position="86"/>
    </location>
</feature>
<evidence type="ECO:0000256" key="1">
    <source>
        <dbReference type="ARBA" id="ARBA00004651"/>
    </source>
</evidence>
<dbReference type="InterPro" id="IPR001123">
    <property type="entry name" value="LeuE-type"/>
</dbReference>
<organism evidence="7 8">
    <name type="scientific">Laribacter hongkongensis</name>
    <dbReference type="NCBI Taxonomy" id="168471"/>
    <lineage>
        <taxon>Bacteria</taxon>
        <taxon>Pseudomonadati</taxon>
        <taxon>Pseudomonadota</taxon>
        <taxon>Betaproteobacteria</taxon>
        <taxon>Neisseriales</taxon>
        <taxon>Aquaspirillaceae</taxon>
        <taxon>Laribacter</taxon>
    </lineage>
</organism>
<dbReference type="Proteomes" id="UP001200247">
    <property type="component" value="Unassembled WGS sequence"/>
</dbReference>
<keyword evidence="2" id="KW-1003">Cell membrane</keyword>
<dbReference type="PANTHER" id="PTHR30086:SF20">
    <property type="entry name" value="ARGININE EXPORTER PROTEIN ARGO-RELATED"/>
    <property type="match status" value="1"/>
</dbReference>
<reference evidence="7 8" key="1">
    <citation type="submission" date="2021-10" db="EMBL/GenBank/DDBJ databases">
        <title>Whole-genome sequencing analysis of Laribacter hongkongensis: virulence gene profiles, carbohydrate-active enzyme prediction, and antimicrobial resistance characterization.</title>
        <authorList>
            <person name="Yuan P."/>
            <person name="Zhan Y."/>
            <person name="Chen D."/>
        </authorList>
    </citation>
    <scope>NUCLEOTIDE SEQUENCE [LARGE SCALE GENOMIC DNA]</scope>
    <source>
        <strain evidence="7 8">W67</strain>
    </source>
</reference>
<comment type="subcellular location">
    <subcellularLocation>
        <location evidence="1">Cell membrane</location>
        <topology evidence="1">Multi-pass membrane protein</topology>
    </subcellularLocation>
</comment>
<feature type="transmembrane region" description="Helical" evidence="6">
    <location>
        <begin position="139"/>
        <end position="164"/>
    </location>
</feature>
<proteinExistence type="predicted"/>
<evidence type="ECO:0000256" key="4">
    <source>
        <dbReference type="ARBA" id="ARBA00022989"/>
    </source>
</evidence>
<protein>
    <submittedName>
        <fullName evidence="7">LysE family translocator</fullName>
    </submittedName>
</protein>
<evidence type="ECO:0000256" key="2">
    <source>
        <dbReference type="ARBA" id="ARBA00022475"/>
    </source>
</evidence>
<evidence type="ECO:0000256" key="5">
    <source>
        <dbReference type="ARBA" id="ARBA00023136"/>
    </source>
</evidence>
<dbReference type="RefSeq" id="WP_088861850.1">
    <property type="nucleotide sequence ID" value="NZ_CP022115.1"/>
</dbReference>
<keyword evidence="3 6" id="KW-0812">Transmembrane</keyword>
<feature type="transmembrane region" description="Helical" evidence="6">
    <location>
        <begin position="39"/>
        <end position="59"/>
    </location>
</feature>
<dbReference type="EMBL" id="JAJAXM010000039">
    <property type="protein sequence ID" value="MCG9027160.1"/>
    <property type="molecule type" value="Genomic_DNA"/>
</dbReference>
<dbReference type="PANTHER" id="PTHR30086">
    <property type="entry name" value="ARGININE EXPORTER PROTEIN ARGO"/>
    <property type="match status" value="1"/>
</dbReference>
<keyword evidence="4 6" id="KW-1133">Transmembrane helix</keyword>
<evidence type="ECO:0000313" key="8">
    <source>
        <dbReference type="Proteomes" id="UP001200247"/>
    </source>
</evidence>
<gene>
    <name evidence="7" type="ORF">LH440_14875</name>
</gene>
<dbReference type="AlphaFoldDB" id="A0ABD4STP7"/>
<comment type="caution">
    <text evidence="7">The sequence shown here is derived from an EMBL/GenBank/DDBJ whole genome shotgun (WGS) entry which is preliminary data.</text>
</comment>
<dbReference type="GO" id="GO:0005886">
    <property type="term" value="C:plasma membrane"/>
    <property type="evidence" value="ECO:0007669"/>
    <property type="project" value="UniProtKB-SubCell"/>
</dbReference>
<dbReference type="Pfam" id="PF01810">
    <property type="entry name" value="LysE"/>
    <property type="match status" value="1"/>
</dbReference>
<evidence type="ECO:0000313" key="7">
    <source>
        <dbReference type="EMBL" id="MCG9027160.1"/>
    </source>
</evidence>